<dbReference type="SUPFAM" id="SSF53067">
    <property type="entry name" value="Actin-like ATPase domain"/>
    <property type="match status" value="2"/>
</dbReference>
<evidence type="ECO:0000313" key="4">
    <source>
        <dbReference type="Proteomes" id="UP001338582"/>
    </source>
</evidence>
<dbReference type="RefSeq" id="XP_062875693.1">
    <property type="nucleotide sequence ID" value="XM_063019623.1"/>
</dbReference>
<dbReference type="AlphaFoldDB" id="A0AAX4H418"/>
<keyword evidence="4" id="KW-1185">Reference proteome</keyword>
<sequence length="456" mass="50851">MPLYREEYFLIVHAGSEDTVFLFGLRDSLTPPQYKIPTLVYLDTTTNEYHLTNPAGSYQEIRPIRGSRIVDIGAFQALLKIIMQTIIEKHPVVTINLVPLLLVAPSLSYSREAVEAITKYVFEVLELTAFNIADLSTASAFGLGITSSSVVVNIGHESSQIMPVVNGTTLKYAGKRLSIGGKTIDDELQTLLPHLNGRQINALKKSRIFEVLNDHQDSFYSMADLNESTNNVPDELDVAKIITAEDQQNQEKSDEEEKPNSELQTNSFVDHDGKLISVGKERFQGTSKLIAALTEQIYECIERVPELDKRQECYDNIVFTGHTCDISGFKQAIIIKLIEDYLAKPQVTKKKSKTDSGVNSAIAAYQLTEETLEGPVEHNKLLQVPSTIKMAKIPDYFPEWKVPKETGGAWADVYILGAQIYAKQIYGTNSNHGGDSFIDTEIYEELGPLAIWDIIL</sequence>
<feature type="region of interest" description="Disordered" evidence="2">
    <location>
        <begin position="245"/>
        <end position="266"/>
    </location>
</feature>
<reference evidence="3 4" key="1">
    <citation type="submission" date="2023-10" db="EMBL/GenBank/DDBJ databases">
        <title>Draft Genome Sequence of Candida saopaulonensis from a very Premature Infant with Sepsis.</title>
        <authorList>
            <person name="Ning Y."/>
            <person name="Dai R."/>
            <person name="Xiao M."/>
            <person name="Xu Y."/>
            <person name="Yan Q."/>
            <person name="Zhang L."/>
        </authorList>
    </citation>
    <scope>NUCLEOTIDE SEQUENCE [LARGE SCALE GENOMIC DNA]</scope>
    <source>
        <strain evidence="3 4">19XY460</strain>
    </source>
</reference>
<evidence type="ECO:0000256" key="1">
    <source>
        <dbReference type="RuleBase" id="RU000487"/>
    </source>
</evidence>
<dbReference type="PANTHER" id="PTHR11937">
    <property type="entry name" value="ACTIN"/>
    <property type="match status" value="1"/>
</dbReference>
<dbReference type="KEGG" id="asau:88171611"/>
<dbReference type="Gene3D" id="3.30.420.40">
    <property type="match status" value="2"/>
</dbReference>
<accession>A0AAX4H418</accession>
<dbReference type="Pfam" id="PF00022">
    <property type="entry name" value="Actin"/>
    <property type="match status" value="1"/>
</dbReference>
<dbReference type="EMBL" id="CP138894">
    <property type="protein sequence ID" value="WPK23306.1"/>
    <property type="molecule type" value="Genomic_DNA"/>
</dbReference>
<dbReference type="Proteomes" id="UP001338582">
    <property type="component" value="Chromosome 1"/>
</dbReference>
<gene>
    <name evidence="3" type="ORF">PUMCH_000542</name>
</gene>
<dbReference type="SMART" id="SM00268">
    <property type="entry name" value="ACTIN"/>
    <property type="match status" value="1"/>
</dbReference>
<comment type="similarity">
    <text evidence="1">Belongs to the actin family.</text>
</comment>
<proteinExistence type="inferred from homology"/>
<protein>
    <recommendedName>
        <fullName evidence="5">Actin-like protein ARP9</fullName>
    </recommendedName>
</protein>
<dbReference type="InterPro" id="IPR004000">
    <property type="entry name" value="Actin"/>
</dbReference>
<organism evidence="3 4">
    <name type="scientific">Australozyma saopauloensis</name>
    <dbReference type="NCBI Taxonomy" id="291208"/>
    <lineage>
        <taxon>Eukaryota</taxon>
        <taxon>Fungi</taxon>
        <taxon>Dikarya</taxon>
        <taxon>Ascomycota</taxon>
        <taxon>Saccharomycotina</taxon>
        <taxon>Pichiomycetes</taxon>
        <taxon>Metschnikowiaceae</taxon>
        <taxon>Australozyma</taxon>
    </lineage>
</organism>
<dbReference type="GeneID" id="88171611"/>
<evidence type="ECO:0000313" key="3">
    <source>
        <dbReference type="EMBL" id="WPK23306.1"/>
    </source>
</evidence>
<evidence type="ECO:0000256" key="2">
    <source>
        <dbReference type="SAM" id="MobiDB-lite"/>
    </source>
</evidence>
<dbReference type="Gene3D" id="3.90.640.60">
    <property type="match status" value="1"/>
</dbReference>
<dbReference type="InterPro" id="IPR043129">
    <property type="entry name" value="ATPase_NBD"/>
</dbReference>
<name>A0AAX4H418_9ASCO</name>
<evidence type="ECO:0008006" key="5">
    <source>
        <dbReference type="Google" id="ProtNLM"/>
    </source>
</evidence>